<dbReference type="RefSeq" id="WP_176004702.1">
    <property type="nucleotide sequence ID" value="NZ_JABWMI010000005.1"/>
</dbReference>
<protein>
    <submittedName>
        <fullName evidence="2">Uncharacterized protein</fullName>
    </submittedName>
</protein>
<gene>
    <name evidence="2" type="ORF">HZF10_03045</name>
</gene>
<dbReference type="Proteomes" id="UP000535020">
    <property type="component" value="Unassembled WGS sequence"/>
</dbReference>
<comment type="caution">
    <text evidence="2">The sequence shown here is derived from an EMBL/GenBank/DDBJ whole genome shotgun (WGS) entry which is preliminary data.</text>
</comment>
<evidence type="ECO:0000256" key="1">
    <source>
        <dbReference type="SAM" id="Coils"/>
    </source>
</evidence>
<evidence type="ECO:0000313" key="2">
    <source>
        <dbReference type="EMBL" id="NYA69882.1"/>
    </source>
</evidence>
<dbReference type="AlphaFoldDB" id="A0A7Y8XZP1"/>
<keyword evidence="1" id="KW-0175">Coiled coil</keyword>
<sequence>MSISCQEYELQIEKAQETVKILEERLVSVRSKLDKKPEDAVYRRELKQLTLDMKITMNELEHAQSKLENCLSKNKSSLKKAVT</sequence>
<feature type="coiled-coil region" evidence="1">
    <location>
        <begin position="5"/>
        <end position="66"/>
    </location>
</feature>
<dbReference type="EMBL" id="JACBJI010000001">
    <property type="protein sequence ID" value="NYA69882.1"/>
    <property type="molecule type" value="Genomic_DNA"/>
</dbReference>
<evidence type="ECO:0000313" key="3">
    <source>
        <dbReference type="Proteomes" id="UP000535020"/>
    </source>
</evidence>
<name>A0A7Y8XZP1_9FLAO</name>
<organism evidence="2 3">
    <name type="scientific">Flavobacterium agri</name>
    <dbReference type="NCBI Taxonomy" id="2743471"/>
    <lineage>
        <taxon>Bacteria</taxon>
        <taxon>Pseudomonadati</taxon>
        <taxon>Bacteroidota</taxon>
        <taxon>Flavobacteriia</taxon>
        <taxon>Flavobacteriales</taxon>
        <taxon>Flavobacteriaceae</taxon>
        <taxon>Flavobacterium</taxon>
    </lineage>
</organism>
<keyword evidence="3" id="KW-1185">Reference proteome</keyword>
<reference evidence="2 3" key="1">
    <citation type="submission" date="2020-07" db="EMBL/GenBank/DDBJ databases">
        <authorList>
            <person name="Sun Q."/>
        </authorList>
    </citation>
    <scope>NUCLEOTIDE SEQUENCE [LARGE SCALE GENOMIC DNA]</scope>
    <source>
        <strain evidence="2 3">MAH-1</strain>
    </source>
</reference>
<accession>A0A7Y8XZP1</accession>
<proteinExistence type="predicted"/>